<accession>A0ABR0K8D1</accession>
<dbReference type="PRINTS" id="PR00080">
    <property type="entry name" value="SDRFAMILY"/>
</dbReference>
<comment type="caution">
    <text evidence="5">The sequence shown here is derived from an EMBL/GenBank/DDBJ whole genome shotgun (WGS) entry which is preliminary data.</text>
</comment>
<reference evidence="5 6" key="1">
    <citation type="submission" date="2023-08" db="EMBL/GenBank/DDBJ databases">
        <title>Black Yeasts Isolated from many extreme environments.</title>
        <authorList>
            <person name="Coleine C."/>
            <person name="Stajich J.E."/>
            <person name="Selbmann L."/>
        </authorList>
    </citation>
    <scope>NUCLEOTIDE SEQUENCE [LARGE SCALE GENOMIC DNA]</scope>
    <source>
        <strain evidence="5 6">CCFEE 5885</strain>
    </source>
</reference>
<dbReference type="EMBL" id="JAVRRG010000066">
    <property type="protein sequence ID" value="KAK5091962.1"/>
    <property type="molecule type" value="Genomic_DNA"/>
</dbReference>
<dbReference type="SUPFAM" id="SSF51735">
    <property type="entry name" value="NAD(P)-binding Rossmann-fold domains"/>
    <property type="match status" value="1"/>
</dbReference>
<keyword evidence="2" id="KW-0521">NADP</keyword>
<comment type="similarity">
    <text evidence="1">Belongs to the short-chain dehydrogenases/reductases (SDR) family.</text>
</comment>
<dbReference type="PRINTS" id="PR00081">
    <property type="entry name" value="GDHRDH"/>
</dbReference>
<keyword evidence="3" id="KW-0560">Oxidoreductase</keyword>
<proteinExistence type="inferred from homology"/>
<evidence type="ECO:0000256" key="3">
    <source>
        <dbReference type="ARBA" id="ARBA00023002"/>
    </source>
</evidence>
<dbReference type="InterPro" id="IPR057326">
    <property type="entry name" value="KR_dom"/>
</dbReference>
<evidence type="ECO:0000313" key="6">
    <source>
        <dbReference type="Proteomes" id="UP001345013"/>
    </source>
</evidence>
<dbReference type="PROSITE" id="PS00061">
    <property type="entry name" value="ADH_SHORT"/>
    <property type="match status" value="1"/>
</dbReference>
<dbReference type="PANTHER" id="PTHR43639">
    <property type="entry name" value="OXIDOREDUCTASE, SHORT-CHAIN DEHYDROGENASE/REDUCTASE FAMILY (AFU_ORTHOLOGUE AFUA_5G02870)"/>
    <property type="match status" value="1"/>
</dbReference>
<dbReference type="InterPro" id="IPR020904">
    <property type="entry name" value="Sc_DH/Rdtase_CS"/>
</dbReference>
<evidence type="ECO:0000256" key="1">
    <source>
        <dbReference type="ARBA" id="ARBA00006484"/>
    </source>
</evidence>
<dbReference type="InterPro" id="IPR036291">
    <property type="entry name" value="NAD(P)-bd_dom_sf"/>
</dbReference>
<dbReference type="PANTHER" id="PTHR43639:SF1">
    <property type="entry name" value="SHORT-CHAIN DEHYDROGENASE_REDUCTASE FAMILY PROTEIN"/>
    <property type="match status" value="1"/>
</dbReference>
<name>A0ABR0K8D1_9EURO</name>
<sequence length="264" mass="27748">MTPVPPTNATLVGKVAIVTGGSRGIGAGIVEELGRRGAQVAVTYTSQSSEATVEELISRMNSCRTGNGIKAIKIRADLRDSSSPQAIVDAVTAAFGGRIDILVNNAGINKQSPLGQITTDDFANMFDTNVRALVLMTQATIPHLSRNNARIINIGSTAARVGVPGISLYCASKLAVEALTRSWASELGDRGVTVNTVAPGSTQSDLLDASTTSDDVAMEAQRTPVERRVGRPDDIAQVVAWLASEDSRWISGQCICASGGYRQY</sequence>
<evidence type="ECO:0000313" key="5">
    <source>
        <dbReference type="EMBL" id="KAK5091962.1"/>
    </source>
</evidence>
<evidence type="ECO:0000256" key="2">
    <source>
        <dbReference type="ARBA" id="ARBA00022857"/>
    </source>
</evidence>
<dbReference type="Pfam" id="PF13561">
    <property type="entry name" value="adh_short_C2"/>
    <property type="match status" value="1"/>
</dbReference>
<protein>
    <recommendedName>
        <fullName evidence="4">Ketoreductase domain-containing protein</fullName>
    </recommendedName>
</protein>
<dbReference type="Proteomes" id="UP001345013">
    <property type="component" value="Unassembled WGS sequence"/>
</dbReference>
<dbReference type="InterPro" id="IPR002347">
    <property type="entry name" value="SDR_fam"/>
</dbReference>
<dbReference type="Gene3D" id="3.40.50.720">
    <property type="entry name" value="NAD(P)-binding Rossmann-like Domain"/>
    <property type="match status" value="1"/>
</dbReference>
<gene>
    <name evidence="5" type="ORF">LTR24_005610</name>
</gene>
<feature type="domain" description="Ketoreductase" evidence="4">
    <location>
        <begin position="14"/>
        <end position="200"/>
    </location>
</feature>
<keyword evidence="6" id="KW-1185">Reference proteome</keyword>
<dbReference type="SMART" id="SM00822">
    <property type="entry name" value="PKS_KR"/>
    <property type="match status" value="1"/>
</dbReference>
<evidence type="ECO:0000259" key="4">
    <source>
        <dbReference type="SMART" id="SM00822"/>
    </source>
</evidence>
<organism evidence="5 6">
    <name type="scientific">Lithohypha guttulata</name>
    <dbReference type="NCBI Taxonomy" id="1690604"/>
    <lineage>
        <taxon>Eukaryota</taxon>
        <taxon>Fungi</taxon>
        <taxon>Dikarya</taxon>
        <taxon>Ascomycota</taxon>
        <taxon>Pezizomycotina</taxon>
        <taxon>Eurotiomycetes</taxon>
        <taxon>Chaetothyriomycetidae</taxon>
        <taxon>Chaetothyriales</taxon>
        <taxon>Trichomeriaceae</taxon>
        <taxon>Lithohypha</taxon>
    </lineage>
</organism>